<dbReference type="SUPFAM" id="SSF82171">
    <property type="entry name" value="DPP6 N-terminal domain-like"/>
    <property type="match status" value="1"/>
</dbReference>
<dbReference type="InterPro" id="IPR013783">
    <property type="entry name" value="Ig-like_fold"/>
</dbReference>
<evidence type="ECO:0000256" key="2">
    <source>
        <dbReference type="SAM" id="Phobius"/>
    </source>
</evidence>
<evidence type="ECO:0000256" key="1">
    <source>
        <dbReference type="SAM" id="MobiDB-lite"/>
    </source>
</evidence>
<evidence type="ECO:0000313" key="3">
    <source>
        <dbReference type="EMBL" id="SFT98408.1"/>
    </source>
</evidence>
<dbReference type="STRING" id="305507.SAMN04489724_3160"/>
<dbReference type="InterPro" id="IPR011044">
    <property type="entry name" value="Quino_amine_DH_bsu"/>
</dbReference>
<feature type="region of interest" description="Disordered" evidence="1">
    <location>
        <begin position="519"/>
        <end position="541"/>
    </location>
</feature>
<reference evidence="4" key="1">
    <citation type="submission" date="2016-10" db="EMBL/GenBank/DDBJ databases">
        <authorList>
            <person name="Varghese N."/>
            <person name="Submissions S."/>
        </authorList>
    </citation>
    <scope>NUCLEOTIDE SEQUENCE [LARGE SCALE GENOMIC DNA]</scope>
    <source>
        <strain evidence="4">DSM 23445</strain>
    </source>
</reference>
<dbReference type="SUPFAM" id="SSF50969">
    <property type="entry name" value="YVTN repeat-like/Quinoprotein amine dehydrogenase"/>
    <property type="match status" value="1"/>
</dbReference>
<keyword evidence="2" id="KW-0472">Membrane</keyword>
<name>A0A1I7CG58_9BACT</name>
<feature type="compositionally biased region" description="Gly residues" evidence="1">
    <location>
        <begin position="521"/>
        <end position="541"/>
    </location>
</feature>
<keyword evidence="4" id="KW-1185">Reference proteome</keyword>
<evidence type="ECO:0000313" key="4">
    <source>
        <dbReference type="Proteomes" id="UP000199673"/>
    </source>
</evidence>
<dbReference type="Gene3D" id="2.60.40.10">
    <property type="entry name" value="Immunoglobulins"/>
    <property type="match status" value="1"/>
</dbReference>
<dbReference type="RefSeq" id="WP_091695173.1">
    <property type="nucleotide sequence ID" value="NZ_FPBF01000004.1"/>
</dbReference>
<dbReference type="Pfam" id="PF13585">
    <property type="entry name" value="CHU_C"/>
    <property type="match status" value="1"/>
</dbReference>
<accession>A0A1I7CG58</accession>
<dbReference type="Proteomes" id="UP000199673">
    <property type="component" value="Unassembled WGS sequence"/>
</dbReference>
<feature type="transmembrane region" description="Helical" evidence="2">
    <location>
        <begin position="12"/>
        <end position="30"/>
    </location>
</feature>
<feature type="region of interest" description="Disordered" evidence="1">
    <location>
        <begin position="614"/>
        <end position="641"/>
    </location>
</feature>
<dbReference type="EMBL" id="FPBF01000004">
    <property type="protein sequence ID" value="SFT98408.1"/>
    <property type="molecule type" value="Genomic_DNA"/>
</dbReference>
<protein>
    <submittedName>
        <fullName evidence="3">C-terminal domain of CHU protein family protein</fullName>
    </submittedName>
</protein>
<organism evidence="3 4">
    <name type="scientific">Algoriphagus locisalis</name>
    <dbReference type="NCBI Taxonomy" id="305507"/>
    <lineage>
        <taxon>Bacteria</taxon>
        <taxon>Pseudomonadati</taxon>
        <taxon>Bacteroidota</taxon>
        <taxon>Cytophagia</taxon>
        <taxon>Cytophagales</taxon>
        <taxon>Cyclobacteriaceae</taxon>
        <taxon>Algoriphagus</taxon>
    </lineage>
</organism>
<keyword evidence="2" id="KW-0812">Transmembrane</keyword>
<dbReference type="OrthoDB" id="9765926at2"/>
<proteinExistence type="predicted"/>
<gene>
    <name evidence="3" type="ORF">SAMN04489724_3160</name>
</gene>
<sequence>MKSSPNSIRLPYIFTITLLFTTFVFNTAVYSQGFNDNEWIFGYCSGSTENNYLSFGKGNTPTVQSIPGSIVFTDRNSALAIDPITGQPLFLTNGELVYDFSQNPIQGVGSGLNGNIDGTQQVATGFLEYDPEGNKLFYIFYTSLGGDLQYAVVDMNAPGQATGNERPLGEITSSDNKIGNASGALLVVKTPASPSYLISFDNGNLISRSINSGVGNFSTTDSQGISSTPKQIVFNDETSQLILIPESDTDPILVVDFDTSSGTFGSPTPIAQSSGNGTYGGAEFSPDGNYIYYSAGNTLYRVPTTDLSATPEEMPIESPGTPPVDLFAIYDIKAGPDGSIYYIYEEVDGGPQLLGKVTNPNEADLALVEVEEDPFTGTDFCGTVFPTFAPNADVTPTVDFTWDPEMPCANNPIQLTSELTPENYRPVSFAWNFDPPLTDSTGNALPADYAQEHFLIPADAASGQSLNVTLEVTFADSTTQTVNHTITLTENNLEANFSPSDTTLCETCLDLDPLLMAQNQGGDGEGGAPGMGGGQGGGAGGGGEEYEYFWSNKRDQGWIGKEANEVCSPGLYWVLVREPGSSCYAYAEIRVKMWDVQDQTNNIWYFGDGAGLDFNPDPDDPDAPTPRPIASPHPQSIPAGTTTISSQDGEVLFYTDGQSVWDLNGDLMENGDDIGGDNASSQGVLAVPVPGEETLFYLFTNQLSANGSNEAKYSLVDIKSENPTGVGNVVTKDNFLFSPSTEHTAALDAGDTTWVMYHELGNNTFRAYPVSSQGIGQPVFSSVGSNHGFNSGVGAMKFNADGDQIAVTISEGGCNKLEIFDFDSDTGEITEYARIDLGCDGDVYGMEFSEDGERILVSYRNGGSGIEEFVIKANENDDPAAAVCPTCFEGAGTRAEIEACIISTKNQISDTAGLDLGALQIGPNGQIYVAVVGDNRIGQINVGSGCNSESTFTQDGVEPMPGSSNLGLPSFVQNSGSSIPEPGLAAPARLCLDPELGAGALLEGGGEPDIDSYFWTITNNDDGTVVRDNYGGPGDEFQNLDQIFNNPGTYTIELRVDRCGDPEYFRASTEILVEAPPELTLADDATLCAGNPVTLTAINGYDPAEGLYDFQWTNAAGEVFGDENSNEITVDEESIYTVNVSYRLPDGLSDDEAMLFETCPATAEIFVGPAFEFDLTQTATEVCYEETSVTFAPNTPISGEWFYTLAGDPNRVALGEFFELELFINTLPSPGQYEIIFVTQDPILEGCTVEKTLNLLVNELPIFTATQTTPATDCNTPDGSFEITMQTDAATVNVLETGDTFSTITAGSSVQVTGVLPGVYTIEAENSFGCSYTRSITVENSNPPVGFEYTVTPTDEICGPNGVQNGLLTINFTTSPQSGSYTVTRQGDGQTFQGTFTSTDQFDITIPYGEYAVEIQDPSGCAIPDPTIYTISQKFEVLFSVPANLTACESFTFTPTSPDTLTYTVTNSGGTVIFPDTNGEFTITQSDTYTVRGEDPTGVNCPREETIVANITQPIDFDVSPPIVDCQVGIQYEAVLINADPADVIFLWKDAQGVIVGRRQTFVPSRSGDYTLEVQPVAGGLCPTEEIPFTAEVISQRVDVALDIVPFCVDQTSTTITIDADMSNVADIEWYSVVGGTRTRIPSFDGLPIIEVSEEGTYEALLRSSVGCELGRANGVVSKSTITAPVVPAGFTICAIEGVTQSIDPGTYDNYSWKLDGEEVSQDPVFTPTEGGIYELTVSDNLGCEYITTIDVVEDCSLKIVFPNGVVLNDPNRNFILYANEYIDDVEVYIYNRWGELIFYCEHENIEPSQSFCPWDGQVSGEFVPNGTYAVVVKFTSEDQNITQKLTKAITVIQ</sequence>
<keyword evidence="2" id="KW-1133">Transmembrane helix</keyword>